<dbReference type="RefSeq" id="WP_186771858.1">
    <property type="nucleotide sequence ID" value="NZ_JACOMF010000022.1"/>
</dbReference>
<protein>
    <submittedName>
        <fullName evidence="2">Uncharacterized protein</fullName>
    </submittedName>
</protein>
<proteinExistence type="predicted"/>
<gene>
    <name evidence="2" type="ORF">H7965_17415</name>
</gene>
<evidence type="ECO:0000313" key="2">
    <source>
        <dbReference type="EMBL" id="MBC4017095.1"/>
    </source>
</evidence>
<dbReference type="EMBL" id="JACOMF010000022">
    <property type="protein sequence ID" value="MBC4017095.1"/>
    <property type="molecule type" value="Genomic_DNA"/>
</dbReference>
<name>A0A9X0UIG9_9PROT</name>
<organism evidence="2 3">
    <name type="scientific">Siccirubricoccus deserti</name>
    <dbReference type="NCBI Taxonomy" id="2013562"/>
    <lineage>
        <taxon>Bacteria</taxon>
        <taxon>Pseudomonadati</taxon>
        <taxon>Pseudomonadota</taxon>
        <taxon>Alphaproteobacteria</taxon>
        <taxon>Acetobacterales</taxon>
        <taxon>Roseomonadaceae</taxon>
        <taxon>Siccirubricoccus</taxon>
    </lineage>
</organism>
<sequence length="512" mass="52306">MRRGVAGIAVAGLLVTSVGLGMALAQGKPPAAGAPGGGKPAPVAPGPAPGDKFANPPSAVAPPPATMPDKFASPPPSAAAPPVAAIPGEPEALTRLRAMLGREVTLTYRALAPVDPAGGAVRLSGVSLRRGEITIGIEELTLDRPGEDQMGEAVALGVTIGGAGATPALIGRIQLEGFRLRRPAAGEALAPGDLTVDLLRLEGLAVQGETPFAIATLTVEDWAAGKPGRFTLTGLDVLTPAAGLVDRLRLGRIALRGYDLPTMLAAVIARTPPPQPGGEVGMEVEDVAATLGGAAIGSLGSLRISAEAPAGGVPGGAQSGRIALRDLRVAPFPLIAPWLTRFGYTELTGDITIEARVDPAAERMDLSSFAVSARGMGGLGLSMQLEGVSTDPGRIADNAERMRLAGATLRYVDQSLFGRWVADQARQQRVPEARLREQYASMAAAAVIQGQRDAGPLAPALAAVQRFLRGQARTLEVSLRPPQPVPVADFAGLGAAGPVEAQRRLGLEVTAQ</sequence>
<feature type="region of interest" description="Disordered" evidence="1">
    <location>
        <begin position="29"/>
        <end position="85"/>
    </location>
</feature>
<evidence type="ECO:0000256" key="1">
    <source>
        <dbReference type="SAM" id="MobiDB-lite"/>
    </source>
</evidence>
<dbReference type="Proteomes" id="UP000600101">
    <property type="component" value="Unassembled WGS sequence"/>
</dbReference>
<comment type="caution">
    <text evidence="2">The sequence shown here is derived from an EMBL/GenBank/DDBJ whole genome shotgun (WGS) entry which is preliminary data.</text>
</comment>
<evidence type="ECO:0000313" key="3">
    <source>
        <dbReference type="Proteomes" id="UP000600101"/>
    </source>
</evidence>
<accession>A0A9X0UIG9</accession>
<keyword evidence="3" id="KW-1185">Reference proteome</keyword>
<dbReference type="AlphaFoldDB" id="A0A9X0UIG9"/>
<reference evidence="2" key="1">
    <citation type="submission" date="2020-08" db="EMBL/GenBank/DDBJ databases">
        <authorList>
            <person name="Hu Y."/>
            <person name="Nguyen S.V."/>
            <person name="Li F."/>
            <person name="Fanning S."/>
        </authorList>
    </citation>
    <scope>NUCLEOTIDE SEQUENCE</scope>
    <source>
        <strain evidence="2">SYSU D8009</strain>
    </source>
</reference>